<accession>A0A2K1FRZ8</accession>
<keyword evidence="1" id="KW-0614">Plasmid</keyword>
<dbReference type="Proteomes" id="UP000236268">
    <property type="component" value="Unassembled WGS sequence"/>
</dbReference>
<dbReference type="AlphaFoldDB" id="A0A060DLV8"/>
<gene>
    <name evidence="1" type="ORF">ABAZ39_18250</name>
    <name evidence="2" type="ORF">C1S70_29575</name>
</gene>
<dbReference type="SUPFAM" id="SSF53756">
    <property type="entry name" value="UDP-Glycosyltransferase/glycogen phosphorylase"/>
    <property type="match status" value="1"/>
</dbReference>
<dbReference type="EMBL" id="CP007794">
    <property type="protein sequence ID" value="AIB13882.1"/>
    <property type="molecule type" value="Genomic_DNA"/>
</dbReference>
<evidence type="ECO:0000313" key="1">
    <source>
        <dbReference type="EMBL" id="AIB13882.1"/>
    </source>
</evidence>
<dbReference type="Proteomes" id="UP000027186">
    <property type="component" value="Plasmid AbAZ39_p1"/>
</dbReference>
<accession>A0A060DLV8</accession>
<evidence type="ECO:0000313" key="3">
    <source>
        <dbReference type="Proteomes" id="UP000027186"/>
    </source>
</evidence>
<organism evidence="1 3">
    <name type="scientific">Azospirillum argentinense</name>
    <dbReference type="NCBI Taxonomy" id="2970906"/>
    <lineage>
        <taxon>Bacteria</taxon>
        <taxon>Pseudomonadati</taxon>
        <taxon>Pseudomonadota</taxon>
        <taxon>Alphaproteobacteria</taxon>
        <taxon>Rhodospirillales</taxon>
        <taxon>Azospirillaceae</taxon>
        <taxon>Azospirillum</taxon>
    </lineage>
</organism>
<sequence>MSDIAGEQAATLKALLAERQFNADRLNALTAHCERMRRELDLDARLSIAEDLRRDPPTTETVLLHSVLFQLSGDLYHYERILHYLLLGGERVGPQLMHYTYWCMARQLFLAASAPEKLAAFGPCDLFRFYEELVLAVTRRWGIVPPRHTPRNGPIRRVAVLTNQFTNDQHQPSRDCFDYASRLQDDFGLDVAIINCNTMPLRAESLFVPPMVAELVTDYEGVFALTMFGRQVKTASFTDRAFSKNKLSTIVGAIDGYDPDLLVTFGGANVVGDLFAATGARPVVCLPTTSGMTISLAHLVLGYEEGNHTAAMPALYRGPFARRFRPFTLGFSPPPTAGAGGTLDLGDAAFVFAVVGTRLDLEVTAEFLALADSILDRCPGAVVVFAGEVEQLPARLKAARNGARMRSLGHLKDIRAFYRRCHAYLNPSRQGGGGSAAYAIAEGLPVVTLAWGDVASVAGAGIPVPDDAAYVERAAGLFADPALRERQAELSRIRFQTVGDRHRCTERLLAYGEEARDLLRAAAKADAQREDPPSASVAE</sequence>
<geneLocation type="plasmid" evidence="1 3">
    <name>AbAZ39_p1</name>
</geneLocation>
<dbReference type="RefSeq" id="WP_040134226.1">
    <property type="nucleotide sequence ID" value="NZ_CP007794.1"/>
</dbReference>
<dbReference type="OrthoDB" id="1883113at2"/>
<proteinExistence type="predicted"/>
<dbReference type="Gene3D" id="3.40.50.2000">
    <property type="entry name" value="Glycogen Phosphorylase B"/>
    <property type="match status" value="1"/>
</dbReference>
<geneLocation type="plasmid" evidence="2">
    <name>p33unnamed</name>
</geneLocation>
<evidence type="ECO:0000313" key="4">
    <source>
        <dbReference type="Proteomes" id="UP000236268"/>
    </source>
</evidence>
<dbReference type="Pfam" id="PF13692">
    <property type="entry name" value="Glyco_trans_1_4"/>
    <property type="match status" value="1"/>
</dbReference>
<reference evidence="1 3" key="1">
    <citation type="journal article" date="2014" name="Genome Announc.">
        <title>Complete Genome Sequence of the Model Rhizosphere Strain Azospirillum brasilense Az39, Successfully Applied in Agriculture.</title>
        <authorList>
            <person name="Rivera D."/>
            <person name="Revale S."/>
            <person name="Molina R."/>
            <person name="Gualpa J."/>
            <person name="Puente M."/>
            <person name="Maroniche G."/>
            <person name="Paris G."/>
            <person name="Baker D."/>
            <person name="Clavijo B."/>
            <person name="McLay K."/>
            <person name="Spaepen S."/>
            <person name="Perticari A."/>
            <person name="Vazquez M."/>
            <person name="Wisniewski-Dye F."/>
            <person name="Watkins C."/>
            <person name="Martinez-Abarca F."/>
            <person name="Vanderleyden J."/>
            <person name="Cassan F."/>
        </authorList>
    </citation>
    <scope>NUCLEOTIDE SEQUENCE [LARGE SCALE GENOMIC DNA]</scope>
    <source>
        <strain evidence="1 3">Az39</strain>
        <plasmid evidence="1">AbAZ39_p1</plasmid>
    </source>
</reference>
<reference evidence="2 4" key="2">
    <citation type="submission" date="2018-01" db="EMBL/GenBank/DDBJ databases">
        <title>Whole genome sequence of Azospirillum brasilense REC3 isolated from strawberry roots.</title>
        <authorList>
            <person name="Fontana C.A."/>
            <person name="Salazar S.M."/>
            <person name="Bassi D."/>
            <person name="Puglisi E."/>
            <person name="Lovaisa N.C."/>
            <person name="Toffoli L.M."/>
            <person name="Pedraza R."/>
            <person name="Cocconcelli P.S."/>
        </authorList>
    </citation>
    <scope>NUCLEOTIDE SEQUENCE [LARGE SCALE GENOMIC DNA]</scope>
    <source>
        <strain evidence="2 4">REC3</strain>
        <plasmid evidence="2">p33unnamed</plasmid>
    </source>
</reference>
<name>A0A060DLV8_9PROT</name>
<evidence type="ECO:0008006" key="5">
    <source>
        <dbReference type="Google" id="ProtNLM"/>
    </source>
</evidence>
<protein>
    <recommendedName>
        <fullName evidence="5">Glycosyltransferase</fullName>
    </recommendedName>
</protein>
<dbReference type="KEGG" id="abq:ABAZ39_18250"/>
<evidence type="ECO:0000313" key="2">
    <source>
        <dbReference type="EMBL" id="PNQ95294.1"/>
    </source>
</evidence>
<dbReference type="EMBL" id="POWG01000053">
    <property type="protein sequence ID" value="PNQ95294.1"/>
    <property type="molecule type" value="Genomic_DNA"/>
</dbReference>